<dbReference type="Gene3D" id="1.20.5.170">
    <property type="match status" value="1"/>
</dbReference>
<dbReference type="PANTHER" id="PTHR23351">
    <property type="entry name" value="FOS TRANSCRIPTION FACTOR-RELATED"/>
    <property type="match status" value="1"/>
</dbReference>
<dbReference type="RefSeq" id="XP_064709957.1">
    <property type="nucleotide sequence ID" value="XM_064853558.1"/>
</dbReference>
<accession>A0AAV9NNT0</accession>
<feature type="compositionally biased region" description="Basic and acidic residues" evidence="4">
    <location>
        <begin position="179"/>
        <end position="189"/>
    </location>
</feature>
<feature type="compositionally biased region" description="Polar residues" evidence="4">
    <location>
        <begin position="29"/>
        <end position="40"/>
    </location>
</feature>
<dbReference type="PANTHER" id="PTHR23351:SF24">
    <property type="entry name" value="ACTIVATING TRANSCRIPTION FACTOR 3-RELATED"/>
    <property type="match status" value="1"/>
</dbReference>
<dbReference type="CDD" id="cd14687">
    <property type="entry name" value="bZIP_ATF2"/>
    <property type="match status" value="1"/>
</dbReference>
<dbReference type="GO" id="GO:0000978">
    <property type="term" value="F:RNA polymerase II cis-regulatory region sequence-specific DNA binding"/>
    <property type="evidence" value="ECO:0007669"/>
    <property type="project" value="TreeGrafter"/>
</dbReference>
<feature type="compositionally biased region" description="Basic and acidic residues" evidence="4">
    <location>
        <begin position="128"/>
        <end position="142"/>
    </location>
</feature>
<evidence type="ECO:0000259" key="5">
    <source>
        <dbReference type="PROSITE" id="PS50217"/>
    </source>
</evidence>
<keyword evidence="1" id="KW-0805">Transcription regulation</keyword>
<reference evidence="6 7" key="1">
    <citation type="submission" date="2023-08" db="EMBL/GenBank/DDBJ databases">
        <title>Black Yeasts Isolated from many extreme environments.</title>
        <authorList>
            <person name="Coleine C."/>
            <person name="Stajich J.E."/>
            <person name="Selbmann L."/>
        </authorList>
    </citation>
    <scope>NUCLEOTIDE SEQUENCE [LARGE SCALE GENOMIC DNA]</scope>
    <source>
        <strain evidence="6 7">CCFEE 5792</strain>
    </source>
</reference>
<dbReference type="PROSITE" id="PS50217">
    <property type="entry name" value="BZIP"/>
    <property type="match status" value="1"/>
</dbReference>
<organism evidence="6 7">
    <name type="scientific">Exophiala bonariae</name>
    <dbReference type="NCBI Taxonomy" id="1690606"/>
    <lineage>
        <taxon>Eukaryota</taxon>
        <taxon>Fungi</taxon>
        <taxon>Dikarya</taxon>
        <taxon>Ascomycota</taxon>
        <taxon>Pezizomycotina</taxon>
        <taxon>Eurotiomycetes</taxon>
        <taxon>Chaetothyriomycetidae</taxon>
        <taxon>Chaetothyriales</taxon>
        <taxon>Herpotrichiellaceae</taxon>
        <taxon>Exophiala</taxon>
    </lineage>
</organism>
<evidence type="ECO:0000313" key="7">
    <source>
        <dbReference type="Proteomes" id="UP001358417"/>
    </source>
</evidence>
<dbReference type="EMBL" id="JAVRRD010000004">
    <property type="protein sequence ID" value="KAK5060136.1"/>
    <property type="molecule type" value="Genomic_DNA"/>
</dbReference>
<evidence type="ECO:0000256" key="3">
    <source>
        <dbReference type="ARBA" id="ARBA00023163"/>
    </source>
</evidence>
<keyword evidence="7" id="KW-1185">Reference proteome</keyword>
<feature type="region of interest" description="Disordered" evidence="4">
    <location>
        <begin position="26"/>
        <end position="79"/>
    </location>
</feature>
<keyword evidence="3" id="KW-0804">Transcription</keyword>
<evidence type="ECO:0000256" key="2">
    <source>
        <dbReference type="ARBA" id="ARBA00023125"/>
    </source>
</evidence>
<dbReference type="Pfam" id="PF00170">
    <property type="entry name" value="bZIP_1"/>
    <property type="match status" value="1"/>
</dbReference>
<dbReference type="GO" id="GO:0000981">
    <property type="term" value="F:DNA-binding transcription factor activity, RNA polymerase II-specific"/>
    <property type="evidence" value="ECO:0007669"/>
    <property type="project" value="TreeGrafter"/>
</dbReference>
<evidence type="ECO:0000256" key="1">
    <source>
        <dbReference type="ARBA" id="ARBA00023015"/>
    </source>
</evidence>
<dbReference type="GO" id="GO:0005634">
    <property type="term" value="C:nucleus"/>
    <property type="evidence" value="ECO:0007669"/>
    <property type="project" value="TreeGrafter"/>
</dbReference>
<dbReference type="AlphaFoldDB" id="A0AAV9NNT0"/>
<dbReference type="InterPro" id="IPR004827">
    <property type="entry name" value="bZIP"/>
</dbReference>
<evidence type="ECO:0000313" key="6">
    <source>
        <dbReference type="EMBL" id="KAK5060136.1"/>
    </source>
</evidence>
<evidence type="ECO:0000256" key="4">
    <source>
        <dbReference type="SAM" id="MobiDB-lite"/>
    </source>
</evidence>
<protein>
    <recommendedName>
        <fullName evidence="5">BZIP domain-containing protein</fullName>
    </recommendedName>
</protein>
<gene>
    <name evidence="6" type="ORF">LTR84_010020</name>
</gene>
<sequence>MATFHSGPSSGIPSISDLDGYTLRDYQFPHTTSYPPSNDDNFGFDPPSAKPTTMNMYQTYSPPNDLSMSGWPEFERDGDVKETVEPPMDLDAFDVDNFITSTLSSTDTAVARFGQMTPPRSNSAVSSKSRDKAVSPKTVPERRKSKAQSDSTEGPAKPGRKRKSIRKASIASSVSESLDGSKRKQSLEKNRLAAAKCRINKKEKTEQLQRDSHDKAVQNSYLKDQVMRMKDEVQQMNAILLAHANCEGCRSPEGLQAHLSQLGSDFFNQQHVDSGIPNYLEYPQMDYSPLAAVQDNFFPTNNRAQMVNPPLPEFTRGAEFEVHTPHGD</sequence>
<dbReference type="GeneID" id="89978178"/>
<dbReference type="InterPro" id="IPR000837">
    <property type="entry name" value="AP-1"/>
</dbReference>
<comment type="caution">
    <text evidence="6">The sequence shown here is derived from an EMBL/GenBank/DDBJ whole genome shotgun (WGS) entry which is preliminary data.</text>
</comment>
<feature type="region of interest" description="Disordered" evidence="4">
    <location>
        <begin position="113"/>
        <end position="189"/>
    </location>
</feature>
<feature type="compositionally biased region" description="Polar residues" evidence="4">
    <location>
        <begin position="118"/>
        <end position="127"/>
    </location>
</feature>
<name>A0AAV9NNT0_9EURO</name>
<dbReference type="SMART" id="SM00338">
    <property type="entry name" value="BRLZ"/>
    <property type="match status" value="1"/>
</dbReference>
<dbReference type="InterPro" id="IPR046347">
    <property type="entry name" value="bZIP_sf"/>
</dbReference>
<feature type="compositionally biased region" description="Polar residues" evidence="4">
    <location>
        <begin position="50"/>
        <end position="67"/>
    </location>
</feature>
<dbReference type="SUPFAM" id="SSF57959">
    <property type="entry name" value="Leucine zipper domain"/>
    <property type="match status" value="1"/>
</dbReference>
<feature type="domain" description="BZIP" evidence="5">
    <location>
        <begin position="180"/>
        <end position="243"/>
    </location>
</feature>
<dbReference type="Proteomes" id="UP001358417">
    <property type="component" value="Unassembled WGS sequence"/>
</dbReference>
<proteinExistence type="predicted"/>
<keyword evidence="2" id="KW-0238">DNA-binding</keyword>